<dbReference type="InterPro" id="IPR020846">
    <property type="entry name" value="MFS_dom"/>
</dbReference>
<keyword evidence="2" id="KW-0813">Transport</keyword>
<feature type="domain" description="Major facilitator superfamily (MFS) profile" evidence="8">
    <location>
        <begin position="18"/>
        <end position="396"/>
    </location>
</feature>
<dbReference type="PANTHER" id="PTHR23517:SF2">
    <property type="entry name" value="MULTIDRUG RESISTANCE PROTEIN MDTH"/>
    <property type="match status" value="1"/>
</dbReference>
<dbReference type="SUPFAM" id="SSF103473">
    <property type="entry name" value="MFS general substrate transporter"/>
    <property type="match status" value="1"/>
</dbReference>
<keyword evidence="5 7" id="KW-1133">Transmembrane helix</keyword>
<dbReference type="GO" id="GO:0005886">
    <property type="term" value="C:plasma membrane"/>
    <property type="evidence" value="ECO:0007669"/>
    <property type="project" value="UniProtKB-SubCell"/>
</dbReference>
<reference evidence="10" key="1">
    <citation type="submission" date="2018-12" db="EMBL/GenBank/DDBJ databases">
        <title>Tengunoibacter tsumagoiensis gen. nov., sp. nov., Dictyobacter kobayashii sp. nov., D. alpinus sp. nov., and D. joshuensis sp. nov. and description of Dictyobacteraceae fam. nov. within the order Ktedonobacterales isolated from Tengu-no-mugimeshi.</title>
        <authorList>
            <person name="Wang C.M."/>
            <person name="Zheng Y."/>
            <person name="Sakai Y."/>
            <person name="Toyoda A."/>
            <person name="Minakuchi Y."/>
            <person name="Abe K."/>
            <person name="Yokota A."/>
            <person name="Yabe S."/>
        </authorList>
    </citation>
    <scope>NUCLEOTIDE SEQUENCE [LARGE SCALE GENOMIC DNA]</scope>
    <source>
        <strain evidence="10">Uno16</strain>
    </source>
</reference>
<evidence type="ECO:0000256" key="6">
    <source>
        <dbReference type="ARBA" id="ARBA00023136"/>
    </source>
</evidence>
<feature type="transmembrane region" description="Helical" evidence="7">
    <location>
        <begin position="20"/>
        <end position="41"/>
    </location>
</feature>
<evidence type="ECO:0000256" key="2">
    <source>
        <dbReference type="ARBA" id="ARBA00022448"/>
    </source>
</evidence>
<dbReference type="InterPro" id="IPR036259">
    <property type="entry name" value="MFS_trans_sf"/>
</dbReference>
<evidence type="ECO:0000259" key="8">
    <source>
        <dbReference type="PROSITE" id="PS50850"/>
    </source>
</evidence>
<evidence type="ECO:0000256" key="4">
    <source>
        <dbReference type="ARBA" id="ARBA00022692"/>
    </source>
</evidence>
<evidence type="ECO:0000256" key="3">
    <source>
        <dbReference type="ARBA" id="ARBA00022475"/>
    </source>
</evidence>
<comment type="subcellular location">
    <subcellularLocation>
        <location evidence="1">Cell membrane</location>
        <topology evidence="1">Multi-pass membrane protein</topology>
    </subcellularLocation>
</comment>
<dbReference type="OrthoDB" id="9793283at2"/>
<accession>A0A402BAT5</accession>
<sequence>MHSLRVYLRKNLLVLPRSYWFLWTGTLLNRIGMLVLPFLAIYLTSERHLPSQIVGLIVALPGFGGIIASLIMSAFSDRLPRKYIFVGCLFISACFLLAMPFISSLVWLAIIILLWSITSEAQRPLAGMLVMDLVPPEQRRQSISLLRMAMSIGSMVSASVGGLIATHAFLPLFGADAGTTLLFALFMLLTFPRPIILPLQDVQSVRRPRALLAPLQNRTFRRIWLAGFCTTLVMSQQTTTMAIYLTRFGGSPALYGGLMAVGSLLVILLEVPLTALFQQVPVGRIMALGSLILAVAAGICSVITTAYWLALPLIAFVFGNMIFSPPYDTVGAEIAPAKQRGSYMSFLWIATGMGFALGPALGGILLEFSPLLCWSIMGGIGLIAVALAWDVVPAQPNPVDIR</sequence>
<feature type="transmembrane region" description="Helical" evidence="7">
    <location>
        <begin position="285"/>
        <end position="318"/>
    </location>
</feature>
<dbReference type="PANTHER" id="PTHR23517">
    <property type="entry name" value="RESISTANCE PROTEIN MDTM, PUTATIVE-RELATED-RELATED"/>
    <property type="match status" value="1"/>
</dbReference>
<dbReference type="InterPro" id="IPR050171">
    <property type="entry name" value="MFS_Transporters"/>
</dbReference>
<protein>
    <submittedName>
        <fullName evidence="9">MFS transporter</fullName>
    </submittedName>
</protein>
<feature type="transmembrane region" description="Helical" evidence="7">
    <location>
        <begin position="346"/>
        <end position="366"/>
    </location>
</feature>
<feature type="transmembrane region" description="Helical" evidence="7">
    <location>
        <begin position="252"/>
        <end position="273"/>
    </location>
</feature>
<gene>
    <name evidence="9" type="ORF">KDA_38860</name>
</gene>
<evidence type="ECO:0000256" key="5">
    <source>
        <dbReference type="ARBA" id="ARBA00022989"/>
    </source>
</evidence>
<dbReference type="EMBL" id="BIFT01000001">
    <property type="protein sequence ID" value="GCE28402.1"/>
    <property type="molecule type" value="Genomic_DNA"/>
</dbReference>
<comment type="caution">
    <text evidence="9">The sequence shown here is derived from an EMBL/GenBank/DDBJ whole genome shotgun (WGS) entry which is preliminary data.</text>
</comment>
<evidence type="ECO:0000256" key="7">
    <source>
        <dbReference type="SAM" id="Phobius"/>
    </source>
</evidence>
<dbReference type="PROSITE" id="PS50850">
    <property type="entry name" value="MFS"/>
    <property type="match status" value="1"/>
</dbReference>
<feature type="transmembrane region" description="Helical" evidence="7">
    <location>
        <begin position="223"/>
        <end position="246"/>
    </location>
</feature>
<dbReference type="Pfam" id="PF07690">
    <property type="entry name" value="MFS_1"/>
    <property type="match status" value="1"/>
</dbReference>
<evidence type="ECO:0000313" key="10">
    <source>
        <dbReference type="Proteomes" id="UP000287171"/>
    </source>
</evidence>
<keyword evidence="10" id="KW-1185">Reference proteome</keyword>
<name>A0A402BAT5_9CHLR</name>
<feature type="transmembrane region" description="Helical" evidence="7">
    <location>
        <begin position="84"/>
        <end position="115"/>
    </location>
</feature>
<keyword evidence="6 7" id="KW-0472">Membrane</keyword>
<proteinExistence type="predicted"/>
<keyword evidence="4 7" id="KW-0812">Transmembrane</keyword>
<organism evidence="9 10">
    <name type="scientific">Dictyobacter alpinus</name>
    <dbReference type="NCBI Taxonomy" id="2014873"/>
    <lineage>
        <taxon>Bacteria</taxon>
        <taxon>Bacillati</taxon>
        <taxon>Chloroflexota</taxon>
        <taxon>Ktedonobacteria</taxon>
        <taxon>Ktedonobacterales</taxon>
        <taxon>Dictyobacteraceae</taxon>
        <taxon>Dictyobacter</taxon>
    </lineage>
</organism>
<keyword evidence="3" id="KW-1003">Cell membrane</keyword>
<dbReference type="RefSeq" id="WP_126628623.1">
    <property type="nucleotide sequence ID" value="NZ_BIFT01000001.1"/>
</dbReference>
<evidence type="ECO:0000313" key="9">
    <source>
        <dbReference type="EMBL" id="GCE28402.1"/>
    </source>
</evidence>
<feature type="transmembrane region" description="Helical" evidence="7">
    <location>
        <begin position="53"/>
        <end position="72"/>
    </location>
</feature>
<feature type="transmembrane region" description="Helical" evidence="7">
    <location>
        <begin position="371"/>
        <end position="389"/>
    </location>
</feature>
<dbReference type="InterPro" id="IPR011701">
    <property type="entry name" value="MFS"/>
</dbReference>
<dbReference type="AlphaFoldDB" id="A0A402BAT5"/>
<feature type="transmembrane region" description="Helical" evidence="7">
    <location>
        <begin position="182"/>
        <end position="202"/>
    </location>
</feature>
<feature type="transmembrane region" description="Helical" evidence="7">
    <location>
        <begin position="148"/>
        <end position="170"/>
    </location>
</feature>
<dbReference type="GO" id="GO:0022857">
    <property type="term" value="F:transmembrane transporter activity"/>
    <property type="evidence" value="ECO:0007669"/>
    <property type="project" value="InterPro"/>
</dbReference>
<evidence type="ECO:0000256" key="1">
    <source>
        <dbReference type="ARBA" id="ARBA00004651"/>
    </source>
</evidence>
<dbReference type="Gene3D" id="1.20.1250.20">
    <property type="entry name" value="MFS general substrate transporter like domains"/>
    <property type="match status" value="2"/>
</dbReference>
<dbReference type="Proteomes" id="UP000287171">
    <property type="component" value="Unassembled WGS sequence"/>
</dbReference>